<protein>
    <submittedName>
        <fullName evidence="3">Uncharacterized protein</fullName>
    </submittedName>
</protein>
<reference evidence="3 4" key="1">
    <citation type="submission" date="2023-12" db="EMBL/GenBank/DDBJ databases">
        <title>A high-quality genome assembly for Dillenia turbinata (Dilleniales).</title>
        <authorList>
            <person name="Chanderbali A."/>
        </authorList>
    </citation>
    <scope>NUCLEOTIDE SEQUENCE [LARGE SCALE GENOMIC DNA]</scope>
    <source>
        <strain evidence="3">LSX21</strain>
        <tissue evidence="3">Leaf</tissue>
    </source>
</reference>
<organism evidence="3 4">
    <name type="scientific">Dillenia turbinata</name>
    <dbReference type="NCBI Taxonomy" id="194707"/>
    <lineage>
        <taxon>Eukaryota</taxon>
        <taxon>Viridiplantae</taxon>
        <taxon>Streptophyta</taxon>
        <taxon>Embryophyta</taxon>
        <taxon>Tracheophyta</taxon>
        <taxon>Spermatophyta</taxon>
        <taxon>Magnoliopsida</taxon>
        <taxon>eudicotyledons</taxon>
        <taxon>Gunneridae</taxon>
        <taxon>Pentapetalae</taxon>
        <taxon>Dilleniales</taxon>
        <taxon>Dilleniaceae</taxon>
        <taxon>Dillenia</taxon>
    </lineage>
</organism>
<evidence type="ECO:0000313" key="3">
    <source>
        <dbReference type="EMBL" id="KAK6913493.1"/>
    </source>
</evidence>
<keyword evidence="2" id="KW-1133">Transmembrane helix</keyword>
<evidence type="ECO:0000256" key="2">
    <source>
        <dbReference type="SAM" id="Phobius"/>
    </source>
</evidence>
<evidence type="ECO:0000313" key="4">
    <source>
        <dbReference type="Proteomes" id="UP001370490"/>
    </source>
</evidence>
<keyword evidence="4" id="KW-1185">Reference proteome</keyword>
<accession>A0AAN8UAR5</accession>
<dbReference type="PANTHER" id="PTHR46975">
    <property type="entry name" value="PROTEIN SWEETIE"/>
    <property type="match status" value="1"/>
</dbReference>
<evidence type="ECO:0000256" key="1">
    <source>
        <dbReference type="SAM" id="MobiDB-lite"/>
    </source>
</evidence>
<dbReference type="GO" id="GO:0005975">
    <property type="term" value="P:carbohydrate metabolic process"/>
    <property type="evidence" value="ECO:0007669"/>
    <property type="project" value="InterPro"/>
</dbReference>
<sequence>MAKKNLVRENVPLSRFGVLVAQLESIVASASQQPPDALLCFDLLSDLISSIDEEPQFVDEIIPFSLDDWPRFDVHEHLWDKAFGTEFGTEIQDNRVAKEYLKKKCLESILLWQRKCEDALYALLTLGARRPVRHLASIAMAKIILEGDCISIYSRASSLQGFLSDGRRSEPLRVAGAAQCLGELYRHFGRRITSGLLETTIIATKLMKYNEEFVRQEALHMLQNALEGSAGTAAFSAYTEAYRLLMRLVLGDKSFIVRIAAARCLKTFANIGGPGLGVGELDNASSHCVKALEDPVSSVRDAFAEALGALLALAMKPEAQVLPRGKGHSNPGKKLEGCLQRHLSLPFTKANGTRSKDLRIGLTFSWVSFLQVIRLKYLLPDTELQSFALQVMDMLRGDISIDAQALIREATATIRCCVPHLAMYRMLLWYINCFIKASERDKEGKIADARGGKEGSDASLKTKEDKRGKNFSCNLQLQSPDVSPSMRVAALRTLSYTLKTLGEVPHEFKEVLDDTVVASLTLGSGEVMYSVLFHALCCAALIMVTGVSKIILSVILEVRIEASLALRALAEVDPTCVGGLISYGVTTLNALKENVPFEKGINLKIELDSLHGQATLLAALVSISPHLPLGYPASVHKEIYSDNKSKRLQLFRSSELDDSERSKDILFQIISVWVFPFVLVAWHYDVVVNPMTKVL</sequence>
<gene>
    <name evidence="3" type="ORF">RJ641_023094</name>
</gene>
<name>A0AAN8UAR5_9MAGN</name>
<dbReference type="InterPro" id="IPR011989">
    <property type="entry name" value="ARM-like"/>
</dbReference>
<feature type="region of interest" description="Disordered" evidence="1">
    <location>
        <begin position="445"/>
        <end position="465"/>
    </location>
</feature>
<dbReference type="SUPFAM" id="SSF48371">
    <property type="entry name" value="ARM repeat"/>
    <property type="match status" value="1"/>
</dbReference>
<dbReference type="Gene3D" id="1.25.10.10">
    <property type="entry name" value="Leucine-rich Repeat Variant"/>
    <property type="match status" value="1"/>
</dbReference>
<feature type="transmembrane region" description="Helical" evidence="2">
    <location>
        <begin position="665"/>
        <end position="684"/>
    </location>
</feature>
<dbReference type="EMBL" id="JBAMMX010000027">
    <property type="protein sequence ID" value="KAK6913493.1"/>
    <property type="molecule type" value="Genomic_DNA"/>
</dbReference>
<dbReference type="InterPro" id="IPR044218">
    <property type="entry name" value="SWEETIE"/>
</dbReference>
<dbReference type="Proteomes" id="UP001370490">
    <property type="component" value="Unassembled WGS sequence"/>
</dbReference>
<proteinExistence type="predicted"/>
<comment type="caution">
    <text evidence="3">The sequence shown here is derived from an EMBL/GenBank/DDBJ whole genome shotgun (WGS) entry which is preliminary data.</text>
</comment>
<dbReference type="PANTHER" id="PTHR46975:SF2">
    <property type="entry name" value="PROTEIN SWEETIE"/>
    <property type="match status" value="1"/>
</dbReference>
<dbReference type="InterPro" id="IPR016024">
    <property type="entry name" value="ARM-type_fold"/>
</dbReference>
<feature type="transmembrane region" description="Helical" evidence="2">
    <location>
        <begin position="531"/>
        <end position="556"/>
    </location>
</feature>
<keyword evidence="2" id="KW-0472">Membrane</keyword>
<dbReference type="AlphaFoldDB" id="A0AAN8UAR5"/>
<keyword evidence="2" id="KW-0812">Transmembrane</keyword>